<keyword evidence="5" id="KW-1185">Reference proteome</keyword>
<dbReference type="EMBL" id="JAKNSF020000083">
    <property type="protein sequence ID" value="KAK7719044.1"/>
    <property type="molecule type" value="Genomic_DNA"/>
</dbReference>
<gene>
    <name evidence="4" type="ORF">SLS63_010288</name>
</gene>
<feature type="compositionally biased region" description="Polar residues" evidence="1">
    <location>
        <begin position="347"/>
        <end position="370"/>
    </location>
</feature>
<accession>A0ABR1NXE7</accession>
<dbReference type="SUPFAM" id="SSF52540">
    <property type="entry name" value="P-loop containing nucleoside triphosphate hydrolases"/>
    <property type="match status" value="1"/>
</dbReference>
<dbReference type="InterPro" id="IPR056599">
    <property type="entry name" value="AAA_lid_fung"/>
</dbReference>
<evidence type="ECO:0000259" key="3">
    <source>
        <dbReference type="Pfam" id="PF23232"/>
    </source>
</evidence>
<feature type="compositionally biased region" description="Basic and acidic residues" evidence="1">
    <location>
        <begin position="50"/>
        <end position="75"/>
    </location>
</feature>
<protein>
    <recommendedName>
        <fullName evidence="6">ATPase AAA-type core domain-containing protein</fullName>
    </recommendedName>
</protein>
<dbReference type="Gene3D" id="3.40.50.300">
    <property type="entry name" value="P-loop containing nucleotide triphosphate hydrolases"/>
    <property type="match status" value="1"/>
</dbReference>
<feature type="domain" description="AAA+ ATPase lid" evidence="3">
    <location>
        <begin position="776"/>
        <end position="880"/>
    </location>
</feature>
<dbReference type="InterPro" id="IPR054289">
    <property type="entry name" value="DUF7025"/>
</dbReference>
<feature type="region of interest" description="Disordered" evidence="1">
    <location>
        <begin position="1"/>
        <end position="75"/>
    </location>
</feature>
<feature type="compositionally biased region" description="Basic residues" evidence="1">
    <location>
        <begin position="944"/>
        <end position="962"/>
    </location>
</feature>
<dbReference type="PANTHER" id="PTHR46411:SF2">
    <property type="entry name" value="AAA+ ATPASE DOMAIN-CONTAINING PROTEIN"/>
    <property type="match status" value="1"/>
</dbReference>
<evidence type="ECO:0000256" key="1">
    <source>
        <dbReference type="SAM" id="MobiDB-lite"/>
    </source>
</evidence>
<name>A0ABR1NXE7_DIAER</name>
<feature type="compositionally biased region" description="Low complexity" evidence="1">
    <location>
        <begin position="915"/>
        <end position="924"/>
    </location>
</feature>
<sequence length="973" mass="110074">MATHQDSGPKGPVQNVSEGLCTIPATPTIPEKVEDPSASDAGPEITTEAVKPHDASIDMAKDEKNDQPVHTLPDRIVPDIAHPDTYTLHRERTVQDAGEPPFQEKMAQISVQDDLVPKWKEDMAGILHSAELYDVYVRKLQKLRETGDALNSISDQGKPKMLVRSLIDYLSSYEARMKSVEDKLGIASKPEKTTKGNTGPDVPGPIFYDADKPIHSKMDSSNETEDEWNVQGAFCSTVDPNHRIRALFKWKNKPHVDVADTQLPPDPKSVEILQIRVRSKPVAEFFQKVLDHDISNDGLIHIVKPFRCLIRKVDLIRQHVNRVGEQLLLRSLPKTSSLSDMAEDSIVDSSPEMNPKASTTTGINESSPDSLDSEVAFTQLKELLDFIDSYLQADVDLFHQYKNGTRPNITFNNLWMLFDSTDTIFCPLKKGENKIYADEQQDLFFWTMEFEIPQVYRVLATSGGIARRPPQEKLKKLSRKFAKETDESASQHIREKWTSLYVDCYFIQFDGVRFRAVADSFEFKPFQGELPVTSLEAFPLHYHTSSSNGDIESLLQRGARYSDLTSFQHVNHKGLTLGERKEEIACLEDASLTQQRAALSKGFRDINILLDDYKVENKEQIEKFKEDMKSQDLLHLLPGAAYAFALRNRKWVKIDLQNIGTVKQEDNWNDLVLPPGHKEMVQAMVESFTTTGSAIANTGDRDDYEVDLVPGKGKGCIILLHGEKAGDDIKRNGLVSVFLRTLEYYSGILFLTTNRVGSFDDAFRSRIHVQLLYPKLTQKQALKIWKTNISRLQRHNEDRKSRNLPEVAIDEKRIISFAKKNFETLHWNGRQIRNGFQTAVALAEFESRKAGSGSLEVTKKHFQRVAAATSEFDDYLKQVNMGYDEEKIAKRDQHRVPYTPVAGKFKSVATKEDSSSSNSESSSTSDEKSSGDDSSSSDSDAKMEKKKKKKKKEEKKSKKSRKSRDSEKATEKK</sequence>
<dbReference type="Pfam" id="PF23232">
    <property type="entry name" value="AAA_lid_13"/>
    <property type="match status" value="1"/>
</dbReference>
<reference evidence="4 5" key="1">
    <citation type="submission" date="2024-02" db="EMBL/GenBank/DDBJ databases">
        <title>De novo assembly and annotation of 12 fungi associated with fruit tree decline syndrome in Ontario, Canada.</title>
        <authorList>
            <person name="Sulman M."/>
            <person name="Ellouze W."/>
            <person name="Ilyukhin E."/>
        </authorList>
    </citation>
    <scope>NUCLEOTIDE SEQUENCE [LARGE SCALE GENOMIC DNA]</scope>
    <source>
        <strain evidence="4 5">M169</strain>
    </source>
</reference>
<dbReference type="PANTHER" id="PTHR46411">
    <property type="entry name" value="FAMILY ATPASE, PUTATIVE-RELATED"/>
    <property type="match status" value="1"/>
</dbReference>
<evidence type="ECO:0008006" key="6">
    <source>
        <dbReference type="Google" id="ProtNLM"/>
    </source>
</evidence>
<feature type="compositionally biased region" description="Basic and acidic residues" evidence="1">
    <location>
        <begin position="963"/>
        <end position="973"/>
    </location>
</feature>
<evidence type="ECO:0000259" key="2">
    <source>
        <dbReference type="Pfam" id="PF22942"/>
    </source>
</evidence>
<dbReference type="Proteomes" id="UP001430848">
    <property type="component" value="Unassembled WGS sequence"/>
</dbReference>
<dbReference type="InterPro" id="IPR027417">
    <property type="entry name" value="P-loop_NTPase"/>
</dbReference>
<organism evidence="4 5">
    <name type="scientific">Diaporthe eres</name>
    <name type="common">Phomopsis oblonga</name>
    <dbReference type="NCBI Taxonomy" id="83184"/>
    <lineage>
        <taxon>Eukaryota</taxon>
        <taxon>Fungi</taxon>
        <taxon>Dikarya</taxon>
        <taxon>Ascomycota</taxon>
        <taxon>Pezizomycotina</taxon>
        <taxon>Sordariomycetes</taxon>
        <taxon>Sordariomycetidae</taxon>
        <taxon>Diaporthales</taxon>
        <taxon>Diaporthaceae</taxon>
        <taxon>Diaporthe</taxon>
        <taxon>Diaporthe eres species complex</taxon>
    </lineage>
</organism>
<comment type="caution">
    <text evidence="4">The sequence shown here is derived from an EMBL/GenBank/DDBJ whole genome shotgun (WGS) entry which is preliminary data.</text>
</comment>
<feature type="region of interest" description="Disordered" evidence="1">
    <location>
        <begin position="900"/>
        <end position="973"/>
    </location>
</feature>
<feature type="region of interest" description="Disordered" evidence="1">
    <location>
        <begin position="345"/>
        <end position="370"/>
    </location>
</feature>
<evidence type="ECO:0000313" key="4">
    <source>
        <dbReference type="EMBL" id="KAK7719044.1"/>
    </source>
</evidence>
<dbReference type="Pfam" id="PF22942">
    <property type="entry name" value="DUF7025"/>
    <property type="match status" value="1"/>
</dbReference>
<evidence type="ECO:0000313" key="5">
    <source>
        <dbReference type="Proteomes" id="UP001430848"/>
    </source>
</evidence>
<feature type="domain" description="DUF7025" evidence="2">
    <location>
        <begin position="402"/>
        <end position="543"/>
    </location>
</feature>
<proteinExistence type="predicted"/>